<feature type="compositionally biased region" description="Low complexity" evidence="5">
    <location>
        <begin position="1102"/>
        <end position="1117"/>
    </location>
</feature>
<name>A0A0L6U8G3_9BASI</name>
<feature type="compositionally biased region" description="Polar residues" evidence="5">
    <location>
        <begin position="553"/>
        <end position="568"/>
    </location>
</feature>
<dbReference type="Gene3D" id="3.30.40.10">
    <property type="entry name" value="Zinc/RING finger domain, C3HC4 (zinc finger)"/>
    <property type="match status" value="1"/>
</dbReference>
<dbReference type="GO" id="GO:0006357">
    <property type="term" value="P:regulation of transcription by RNA polymerase II"/>
    <property type="evidence" value="ECO:0007669"/>
    <property type="project" value="TreeGrafter"/>
</dbReference>
<feature type="compositionally biased region" description="Polar residues" evidence="5">
    <location>
        <begin position="194"/>
        <end position="205"/>
    </location>
</feature>
<feature type="region of interest" description="Disordered" evidence="5">
    <location>
        <begin position="310"/>
        <end position="355"/>
    </location>
</feature>
<reference evidence="7 8" key="1">
    <citation type="submission" date="2015-08" db="EMBL/GenBank/DDBJ databases">
        <title>Next Generation Sequencing and Analysis of the Genome of Puccinia sorghi L Schw, the Causal Agent of Maize Common Rust.</title>
        <authorList>
            <person name="Rochi L."/>
            <person name="Burguener G."/>
            <person name="Darino M."/>
            <person name="Turjanski A."/>
            <person name="Kreff E."/>
            <person name="Dieguez M.J."/>
            <person name="Sacco F."/>
        </authorList>
    </citation>
    <scope>NUCLEOTIDE SEQUENCE [LARGE SCALE GENOMIC DNA]</scope>
    <source>
        <strain evidence="7 8">RO10H11247</strain>
    </source>
</reference>
<evidence type="ECO:0000259" key="6">
    <source>
        <dbReference type="PROSITE" id="PS50016"/>
    </source>
</evidence>
<feature type="compositionally biased region" description="Low complexity" evidence="5">
    <location>
        <begin position="735"/>
        <end position="748"/>
    </location>
</feature>
<evidence type="ECO:0000313" key="8">
    <source>
        <dbReference type="Proteomes" id="UP000037035"/>
    </source>
</evidence>
<dbReference type="InterPro" id="IPR013083">
    <property type="entry name" value="Znf_RING/FYVE/PHD"/>
</dbReference>
<feature type="region of interest" description="Disordered" evidence="5">
    <location>
        <begin position="943"/>
        <end position="1007"/>
    </location>
</feature>
<dbReference type="GO" id="GO:0008270">
    <property type="term" value="F:zinc ion binding"/>
    <property type="evidence" value="ECO:0007669"/>
    <property type="project" value="UniProtKB-KW"/>
</dbReference>
<feature type="region of interest" description="Disordered" evidence="5">
    <location>
        <begin position="550"/>
        <end position="816"/>
    </location>
</feature>
<protein>
    <recommendedName>
        <fullName evidence="6">PHD-type domain-containing protein</fullName>
    </recommendedName>
</protein>
<dbReference type="GO" id="GO:0032221">
    <property type="term" value="C:Rpd3S complex"/>
    <property type="evidence" value="ECO:0007669"/>
    <property type="project" value="TreeGrafter"/>
</dbReference>
<feature type="compositionally biased region" description="Polar residues" evidence="5">
    <location>
        <begin position="776"/>
        <end position="799"/>
    </location>
</feature>
<dbReference type="AlphaFoldDB" id="A0A0L6U8G3"/>
<dbReference type="SMART" id="SM00249">
    <property type="entry name" value="PHD"/>
    <property type="match status" value="1"/>
</dbReference>
<feature type="region of interest" description="Disordered" evidence="5">
    <location>
        <begin position="851"/>
        <end position="924"/>
    </location>
</feature>
<feature type="compositionally biased region" description="Polar residues" evidence="5">
    <location>
        <begin position="977"/>
        <end position="1001"/>
    </location>
</feature>
<feature type="region of interest" description="Disordered" evidence="5">
    <location>
        <begin position="1"/>
        <end position="45"/>
    </location>
</feature>
<evidence type="ECO:0000256" key="3">
    <source>
        <dbReference type="ARBA" id="ARBA00022833"/>
    </source>
</evidence>
<accession>A0A0L6U8G3</accession>
<dbReference type="InterPro" id="IPR052819">
    <property type="entry name" value="Chromatin_regulatory_protein"/>
</dbReference>
<feature type="region of interest" description="Disordered" evidence="5">
    <location>
        <begin position="387"/>
        <end position="524"/>
    </location>
</feature>
<dbReference type="VEuPathDB" id="FungiDB:VP01_952g7"/>
<feature type="compositionally biased region" description="Basic and acidic residues" evidence="5">
    <location>
        <begin position="445"/>
        <end position="454"/>
    </location>
</feature>
<dbReference type="STRING" id="27349.A0A0L6U8G3"/>
<keyword evidence="1" id="KW-0479">Metal-binding</keyword>
<feature type="compositionally biased region" description="Polar residues" evidence="5">
    <location>
        <begin position="504"/>
        <end position="516"/>
    </location>
</feature>
<evidence type="ECO:0000313" key="7">
    <source>
        <dbReference type="EMBL" id="KNZ44075.1"/>
    </source>
</evidence>
<dbReference type="OrthoDB" id="5876363at2759"/>
<evidence type="ECO:0000256" key="1">
    <source>
        <dbReference type="ARBA" id="ARBA00022723"/>
    </source>
</evidence>
<feature type="compositionally biased region" description="Polar residues" evidence="5">
    <location>
        <begin position="462"/>
        <end position="489"/>
    </location>
</feature>
<proteinExistence type="predicted"/>
<dbReference type="InterPro" id="IPR011011">
    <property type="entry name" value="Znf_FYVE_PHD"/>
</dbReference>
<feature type="compositionally biased region" description="Low complexity" evidence="5">
    <location>
        <begin position="243"/>
        <end position="253"/>
    </location>
</feature>
<sequence length="1164" mass="123797">MKKKPESVLLPSSRSFSSPPSLLTTDSIIDPSGPKGYLEEPDPYRTKTRDGKTILCFACGLAASAFKKWRIIGCDACNAYFHLDCLDPPLVSLPPFPSKWVCPLHMDKTLSCRQLSKESTIIPIETLHTPNNGDIDVVLTPQNRTKAKQVEEIIINRVKYQVPENIIILDFWAKLGRANELSKTAFLDPPPPTRNNLSQIPTNQASSSTPSSSHNVRQLPLTHASSVCTLSSLKHSEERGARPSSADSDLPISSLPPPPRRLKSSSTINANAHADISCLLQAAQHVNESQTSQPAEGLALLGNAAFTQSPAASTLRKSHKKKTPAKPGTSISRIRTRGSARLSKSTSSPSETLNLDTAQTLNLPEMQSEPRSKTPPVISPVIPEHADVTRPSAAPASSSTNRLLPLDKTKGTTPHIRKRKKRPTTRIASSTAPIDQANTNTPRPHLADMGRAVRSDGVASKDLNTNGAKQSTQPQGLNDQSTQEDTVTVSGAAINMRNPPDTLPITTSQKGLSPNITRPHPQQALTSNQPFYIVRSPGCTFAHVISSYPAKTPASQSGTTPTTKTPSFEQAHLGMPGLKQRTGSGQALQSSVTQESASSTIANPQDSPDQRRGGSVGSETGSAAPRPPRKKVRRINRNSLSQVINSTPSSKAAESSTRNNHNARSEAVPIPLSNAVDPPTIAPDLLTASQPVAGTSHASQLSSQGTEPLVRKPSVNRGDVPGRTTMNRGQKPGKTLLSTTTPTSLTPLASGSKALASGTFNHGPPMHRDPTAHQHFPSSSLSSGNVMSPQETPNNNLLATGSAYDECPEKAESEQKPAALDLLSQSAHPASRPPNNTSDTFLENLSLMTKTKRRKSVKNLSHPPHANGQTHAEKQPGDTSHKVTALMPHKNASATGSLPLDPRLSVPANSETSTPKPSNSVEGSANLSAKLSIALVRYENEQISKSSVSTVPGKPPPRKKVKRKSVPAAVGSCPDANANTMARGTPSIDSPVSPSLPTPNQRPAAAAFIPHPQNPLTLIPQSQRVPFIAHPQALAFVPHPQHGPATYAAPGHQHSYVPHPQYQGPLFKSGSQSLIYNRRTPFHEGPSSSLQPRRVSLTVHGSSPPLTATAATPSAALNGESKFAIDGSRPPSAVSNPATTRDSVFIPLPLTKPVRSTPESSSWK</sequence>
<feature type="compositionally biased region" description="Basic residues" evidence="5">
    <location>
        <begin position="415"/>
        <end position="424"/>
    </location>
</feature>
<feature type="compositionally biased region" description="Polar residues" evidence="5">
    <location>
        <begin position="1133"/>
        <end position="1142"/>
    </location>
</feature>
<feature type="compositionally biased region" description="Basic residues" evidence="5">
    <location>
        <begin position="627"/>
        <end position="636"/>
    </location>
</feature>
<dbReference type="PROSITE" id="PS50016">
    <property type="entry name" value="ZF_PHD_2"/>
    <property type="match status" value="1"/>
</dbReference>
<keyword evidence="3" id="KW-0862">Zinc</keyword>
<dbReference type="EMBL" id="LAVV01015192">
    <property type="protein sequence ID" value="KNZ44075.1"/>
    <property type="molecule type" value="Genomic_DNA"/>
</dbReference>
<feature type="compositionally biased region" description="Low complexity" evidence="5">
    <location>
        <begin position="7"/>
        <end position="23"/>
    </location>
</feature>
<keyword evidence="2 4" id="KW-0863">Zinc-finger</keyword>
<feature type="compositionally biased region" description="Polar residues" evidence="5">
    <location>
        <begin position="907"/>
        <end position="924"/>
    </location>
</feature>
<evidence type="ECO:0000256" key="4">
    <source>
        <dbReference type="PROSITE-ProRule" id="PRU00146"/>
    </source>
</evidence>
<feature type="compositionally biased region" description="Polar residues" evidence="5">
    <location>
        <begin position="581"/>
        <end position="607"/>
    </location>
</feature>
<dbReference type="InterPro" id="IPR019787">
    <property type="entry name" value="Znf_PHD-finger"/>
</dbReference>
<dbReference type="InterPro" id="IPR001965">
    <property type="entry name" value="Znf_PHD"/>
</dbReference>
<feature type="compositionally biased region" description="Basic and acidic residues" evidence="5">
    <location>
        <begin position="871"/>
        <end position="881"/>
    </location>
</feature>
<dbReference type="Proteomes" id="UP000037035">
    <property type="component" value="Unassembled WGS sequence"/>
</dbReference>
<feature type="compositionally biased region" description="Polar residues" evidence="5">
    <location>
        <begin position="639"/>
        <end position="662"/>
    </location>
</feature>
<evidence type="ECO:0000256" key="5">
    <source>
        <dbReference type="SAM" id="MobiDB-lite"/>
    </source>
</evidence>
<keyword evidence="8" id="KW-1185">Reference proteome</keyword>
<evidence type="ECO:0000256" key="2">
    <source>
        <dbReference type="ARBA" id="ARBA00022771"/>
    </source>
</evidence>
<dbReference type="PANTHER" id="PTHR47636">
    <property type="entry name" value="TRANSCRIPTIONAL REGULATORY PROTEIN RCO1"/>
    <property type="match status" value="1"/>
</dbReference>
<feature type="compositionally biased region" description="Polar residues" evidence="5">
    <location>
        <begin position="687"/>
        <end position="706"/>
    </location>
</feature>
<dbReference type="Pfam" id="PF00628">
    <property type="entry name" value="PHD"/>
    <property type="match status" value="1"/>
</dbReference>
<dbReference type="CDD" id="cd15534">
    <property type="entry name" value="PHD2_PHF12_Rco1"/>
    <property type="match status" value="1"/>
</dbReference>
<feature type="compositionally biased region" description="Basic residues" evidence="5">
    <location>
        <begin position="956"/>
        <end position="965"/>
    </location>
</feature>
<dbReference type="SUPFAM" id="SSF57903">
    <property type="entry name" value="FYVE/PHD zinc finger"/>
    <property type="match status" value="1"/>
</dbReference>
<feature type="region of interest" description="Disordered" evidence="5">
    <location>
        <begin position="1097"/>
        <end position="1164"/>
    </location>
</feature>
<dbReference type="PANTHER" id="PTHR47636:SF1">
    <property type="entry name" value="TRANSCRIPTIONAL REGULATORY PROTEIN RCO1"/>
    <property type="match status" value="1"/>
</dbReference>
<comment type="caution">
    <text evidence="7">The sequence shown here is derived from an EMBL/GenBank/DDBJ whole genome shotgun (WGS) entry which is preliminary data.</text>
</comment>
<feature type="compositionally biased region" description="Polar residues" evidence="5">
    <location>
        <begin position="342"/>
        <end position="355"/>
    </location>
</feature>
<gene>
    <name evidence="7" type="ORF">VP01_952g7</name>
</gene>
<feature type="domain" description="PHD-type" evidence="6">
    <location>
        <begin position="53"/>
        <end position="108"/>
    </location>
</feature>
<feature type="region of interest" description="Disordered" evidence="5">
    <location>
        <begin position="184"/>
        <end position="217"/>
    </location>
</feature>
<organism evidence="7 8">
    <name type="scientific">Puccinia sorghi</name>
    <dbReference type="NCBI Taxonomy" id="27349"/>
    <lineage>
        <taxon>Eukaryota</taxon>
        <taxon>Fungi</taxon>
        <taxon>Dikarya</taxon>
        <taxon>Basidiomycota</taxon>
        <taxon>Pucciniomycotina</taxon>
        <taxon>Pucciniomycetes</taxon>
        <taxon>Pucciniales</taxon>
        <taxon>Pucciniaceae</taxon>
        <taxon>Puccinia</taxon>
    </lineage>
</organism>
<feature type="region of interest" description="Disordered" evidence="5">
    <location>
        <begin position="231"/>
        <end position="266"/>
    </location>
</feature>
<feature type="compositionally biased region" description="Polar residues" evidence="5">
    <location>
        <begin position="428"/>
        <end position="442"/>
    </location>
</feature>